<feature type="transmembrane region" description="Helical" evidence="2">
    <location>
        <begin position="696"/>
        <end position="713"/>
    </location>
</feature>
<protein>
    <submittedName>
        <fullName evidence="3">Unannotated protein</fullName>
    </submittedName>
</protein>
<feature type="transmembrane region" description="Helical" evidence="2">
    <location>
        <begin position="37"/>
        <end position="58"/>
    </location>
</feature>
<name>A0A6J6RTK0_9ZZZZ</name>
<feature type="transmembrane region" description="Helical" evidence="2">
    <location>
        <begin position="246"/>
        <end position="263"/>
    </location>
</feature>
<evidence type="ECO:0000256" key="2">
    <source>
        <dbReference type="SAM" id="Phobius"/>
    </source>
</evidence>
<sequence length="780" mass="82003">MTSSAVEPADRPAHPPADPTPDSTDTGHTDHRLATSCLVAALALVGHATAYALGWAGWTGPALVLWYAALVALVVPFALLLTSAGTSPRDRLLGSAAYGVALHLSFLLTSPVLSTRFDETLHVTTLLQLLDGSIFGEHSMLPVSPHYPGLELVAVAIVWLTGVPPVVAQLATVLLARVVLVLALFALGTRLGRSTRVGAVVVLLYSGSTHFYFFNAMFSYQTVAVAMLVATVVLLLQASDTTGRRTWLLLGAAQATLAALTVTHHLTSWLTLAALWGVAGLLALGRERRRARLVLWTAEAGTAVAALWTTVVAPLLVRYLGPLADTAGSELARLVTLDTTGSRAVLESGGNATPLWQVAVMAASILLWCALLAPALLATVRGRTVVRSRAHLVLAGLAAAYPLLHLVRFFPTAAEVADRASSFVTMAAALVVAVWLVPRLDRGRRLVAPGAVLLVLGGVLLGGGQDWQRVPGPYLPGAEQRSVDATTVAFGRWAGRYLPEGSRIASDVTINRVLPNFAPVEPVTSQTGSDNLTPVFLAESVDDAVVEALQDNQVDFVVVDTRTIGETALSSSYYEAGSAFGEGAVTPTRQMLLKFDGVPGFERVLDGDIVVWDVRSLRGEATDFTERPDPGMPGTWHPWQVVLSAAAALLLLLRRRHLVAPVRDAAGSRMWVWALTLPALMVTGALAVGLDVLPRAGATLLVCLVVAALVVVPDHRDPDRGRAGAVTVALRAATAALVALAVVVAVRSAWDALVVEELPSPPSVLTEPLGEVGTSNGGLP</sequence>
<keyword evidence="2" id="KW-0812">Transmembrane</keyword>
<accession>A0A6J6RTK0</accession>
<evidence type="ECO:0000256" key="1">
    <source>
        <dbReference type="SAM" id="MobiDB-lite"/>
    </source>
</evidence>
<feature type="transmembrane region" description="Helical" evidence="2">
    <location>
        <begin position="92"/>
        <end position="113"/>
    </location>
</feature>
<feature type="transmembrane region" description="Helical" evidence="2">
    <location>
        <begin position="197"/>
        <end position="214"/>
    </location>
</feature>
<feature type="transmembrane region" description="Helical" evidence="2">
    <location>
        <begin position="64"/>
        <end position="85"/>
    </location>
</feature>
<evidence type="ECO:0000313" key="3">
    <source>
        <dbReference type="EMBL" id="CAB4725842.1"/>
    </source>
</evidence>
<dbReference type="AlphaFoldDB" id="A0A6J6RTK0"/>
<feature type="transmembrane region" description="Helical" evidence="2">
    <location>
        <begin position="293"/>
        <end position="317"/>
    </location>
</feature>
<feature type="transmembrane region" description="Helical" evidence="2">
    <location>
        <begin position="355"/>
        <end position="380"/>
    </location>
</feature>
<feature type="transmembrane region" description="Helical" evidence="2">
    <location>
        <begin position="670"/>
        <end position="690"/>
    </location>
</feature>
<keyword evidence="2" id="KW-1133">Transmembrane helix</keyword>
<feature type="transmembrane region" description="Helical" evidence="2">
    <location>
        <begin position="392"/>
        <end position="414"/>
    </location>
</feature>
<organism evidence="3">
    <name type="scientific">freshwater metagenome</name>
    <dbReference type="NCBI Taxonomy" id="449393"/>
    <lineage>
        <taxon>unclassified sequences</taxon>
        <taxon>metagenomes</taxon>
        <taxon>ecological metagenomes</taxon>
    </lineage>
</organism>
<feature type="transmembrane region" description="Helical" evidence="2">
    <location>
        <begin position="446"/>
        <end position="464"/>
    </location>
</feature>
<gene>
    <name evidence="3" type="ORF">UFOPK2761_00148</name>
</gene>
<feature type="transmembrane region" description="Helical" evidence="2">
    <location>
        <begin position="420"/>
        <end position="437"/>
    </location>
</feature>
<feature type="transmembrane region" description="Helical" evidence="2">
    <location>
        <begin position="152"/>
        <end position="185"/>
    </location>
</feature>
<dbReference type="EMBL" id="CAEZYQ010000001">
    <property type="protein sequence ID" value="CAB4725842.1"/>
    <property type="molecule type" value="Genomic_DNA"/>
</dbReference>
<feature type="transmembrane region" description="Helical" evidence="2">
    <location>
        <begin position="725"/>
        <end position="750"/>
    </location>
</feature>
<feature type="transmembrane region" description="Helical" evidence="2">
    <location>
        <begin position="636"/>
        <end position="654"/>
    </location>
</feature>
<keyword evidence="2" id="KW-0472">Membrane</keyword>
<feature type="transmembrane region" description="Helical" evidence="2">
    <location>
        <begin position="220"/>
        <end position="239"/>
    </location>
</feature>
<reference evidence="3" key="1">
    <citation type="submission" date="2020-05" db="EMBL/GenBank/DDBJ databases">
        <authorList>
            <person name="Chiriac C."/>
            <person name="Salcher M."/>
            <person name="Ghai R."/>
            <person name="Kavagutti S V."/>
        </authorList>
    </citation>
    <scope>NUCLEOTIDE SEQUENCE</scope>
</reference>
<feature type="transmembrane region" description="Helical" evidence="2">
    <location>
        <begin position="269"/>
        <end position="286"/>
    </location>
</feature>
<proteinExistence type="predicted"/>
<feature type="region of interest" description="Disordered" evidence="1">
    <location>
        <begin position="1"/>
        <end position="29"/>
    </location>
</feature>